<dbReference type="EC" id="1.14.99.56" evidence="15"/>
<comment type="similarity">
    <text evidence="13">Belongs to the polysaccharide monooxygenase AA9 family.</text>
</comment>
<dbReference type="OrthoDB" id="5271017at2759"/>
<dbReference type="Gene3D" id="2.70.50.70">
    <property type="match status" value="1"/>
</dbReference>
<feature type="chain" id="PRO_5002454892" description="lytic cellulose monooxygenase (C4-dehydrogenating)" evidence="16">
    <location>
        <begin position="20"/>
        <end position="239"/>
    </location>
</feature>
<dbReference type="Proteomes" id="UP000033710">
    <property type="component" value="Unassembled WGS sequence"/>
</dbReference>
<dbReference type="GO" id="GO:0046872">
    <property type="term" value="F:metal ion binding"/>
    <property type="evidence" value="ECO:0007669"/>
    <property type="project" value="UniProtKB-KW"/>
</dbReference>
<sequence>MKFLVLLLAAAAQAHYTFPRLVVNGKPAEDKDWQVTRMTKNAQSKTGVTNVASPDIRCYQAQTAPLVASVPAGATVHYVATQQVNHPGPTQYYLAKVPAGASVKTWDGAGAVWFKFHTEVPLASAGAGGSGGGNAWAAQNTYQTANATIPAATPSGDYLLRVEQIALHQAQTADGAQFYLACSQVTITNGGDGTPGPLVAFPGAYKATDPGILVNLGRVSSTTYVPPGPAVWPAAGVTS</sequence>
<dbReference type="InterPro" id="IPR049892">
    <property type="entry name" value="AA9"/>
</dbReference>
<comment type="catalytic activity">
    <reaction evidence="14">
        <text>[(1-&gt;4)-beta-D-glucosyl]n+m + reduced acceptor + O2 = 4-dehydro-beta-D-glucosyl-[(1-&gt;4)-beta-D-glucosyl]n-1 + [(1-&gt;4)-beta-D-glucosyl]m + acceptor + H2O.</text>
        <dbReference type="EC" id="1.14.99.56"/>
    </reaction>
</comment>
<evidence type="ECO:0000256" key="9">
    <source>
        <dbReference type="ARBA" id="ARBA00023033"/>
    </source>
</evidence>
<dbReference type="InterPro" id="IPR005103">
    <property type="entry name" value="AA9_LPMO"/>
</dbReference>
<evidence type="ECO:0000256" key="12">
    <source>
        <dbReference type="ARBA" id="ARBA00023326"/>
    </source>
</evidence>
<evidence type="ECO:0000259" key="17">
    <source>
        <dbReference type="Pfam" id="PF03443"/>
    </source>
</evidence>
<proteinExistence type="inferred from homology"/>
<evidence type="ECO:0000313" key="19">
    <source>
        <dbReference type="Proteomes" id="UP000033710"/>
    </source>
</evidence>
<dbReference type="PANTHER" id="PTHR33353">
    <property type="entry name" value="PUTATIVE (AFU_ORTHOLOGUE AFUA_1G12560)-RELATED"/>
    <property type="match status" value="1"/>
</dbReference>
<protein>
    <recommendedName>
        <fullName evidence="15">lytic cellulose monooxygenase (C4-dehydrogenating)</fullName>
        <ecNumber evidence="15">1.14.99.56</ecNumber>
    </recommendedName>
</protein>
<gene>
    <name evidence="18" type="ORF">SPSK_09734</name>
</gene>
<evidence type="ECO:0000256" key="10">
    <source>
        <dbReference type="ARBA" id="ARBA00023157"/>
    </source>
</evidence>
<keyword evidence="4" id="KW-0479">Metal-binding</keyword>
<comment type="cofactor">
    <cofactor evidence="1">
        <name>Cu(2+)</name>
        <dbReference type="ChEBI" id="CHEBI:29036"/>
    </cofactor>
</comment>
<reference evidence="18 19" key="1">
    <citation type="journal article" date="2014" name="BMC Genomics">
        <title>Comparative genomics of the major fungal agents of human and animal Sporotrichosis: Sporothrix schenckii and Sporothrix brasiliensis.</title>
        <authorList>
            <person name="Teixeira M.M."/>
            <person name="de Almeida L.G."/>
            <person name="Kubitschek-Barreira P."/>
            <person name="Alves F.L."/>
            <person name="Kioshima E.S."/>
            <person name="Abadio A.K."/>
            <person name="Fernandes L."/>
            <person name="Derengowski L.S."/>
            <person name="Ferreira K.S."/>
            <person name="Souza R.C."/>
            <person name="Ruiz J.C."/>
            <person name="de Andrade N.C."/>
            <person name="Paes H.C."/>
            <person name="Nicola A.M."/>
            <person name="Albuquerque P."/>
            <person name="Gerber A.L."/>
            <person name="Martins V.P."/>
            <person name="Peconick L.D."/>
            <person name="Neto A.V."/>
            <person name="Chaucanez C.B."/>
            <person name="Silva P.A."/>
            <person name="Cunha O.L."/>
            <person name="de Oliveira F.F."/>
            <person name="dos Santos T.C."/>
            <person name="Barros A.L."/>
            <person name="Soares M.A."/>
            <person name="de Oliveira L.M."/>
            <person name="Marini M.M."/>
            <person name="Villalobos-Duno H."/>
            <person name="Cunha M.M."/>
            <person name="de Hoog S."/>
            <person name="da Silveira J.F."/>
            <person name="Henrissat B."/>
            <person name="Nino-Vega G.A."/>
            <person name="Cisalpino P.S."/>
            <person name="Mora-Montes H.M."/>
            <person name="Almeida S.R."/>
            <person name="Stajich J.E."/>
            <person name="Lopes-Bezerra L.M."/>
            <person name="Vasconcelos A.T."/>
            <person name="Felipe M.S."/>
        </authorList>
    </citation>
    <scope>NUCLEOTIDE SEQUENCE [LARGE SCALE GENOMIC DNA]</scope>
    <source>
        <strain evidence="18 19">1099-18</strain>
    </source>
</reference>
<dbReference type="RefSeq" id="XP_016586885.1">
    <property type="nucleotide sequence ID" value="XM_016736304.1"/>
</dbReference>
<dbReference type="KEGG" id="ssck:SPSK_09734"/>
<dbReference type="GeneID" id="27671581"/>
<dbReference type="PANTHER" id="PTHR33353:SF10">
    <property type="entry name" value="ENDO-BETA-1,4-GLUCANASE D"/>
    <property type="match status" value="1"/>
</dbReference>
<evidence type="ECO:0000256" key="8">
    <source>
        <dbReference type="ARBA" id="ARBA00023008"/>
    </source>
</evidence>
<name>A0A0F2M538_SPOSC</name>
<keyword evidence="11" id="KW-0119">Carbohydrate metabolism</keyword>
<evidence type="ECO:0000256" key="6">
    <source>
        <dbReference type="ARBA" id="ARBA00023001"/>
    </source>
</evidence>
<feature type="signal peptide" evidence="16">
    <location>
        <begin position="1"/>
        <end position="19"/>
    </location>
</feature>
<dbReference type="GO" id="GO:0004497">
    <property type="term" value="F:monooxygenase activity"/>
    <property type="evidence" value="ECO:0007669"/>
    <property type="project" value="UniProtKB-KW"/>
</dbReference>
<evidence type="ECO:0000256" key="14">
    <source>
        <dbReference type="ARBA" id="ARBA00045077"/>
    </source>
</evidence>
<organism evidence="18 19">
    <name type="scientific">Sporothrix schenckii 1099-18</name>
    <dbReference type="NCBI Taxonomy" id="1397361"/>
    <lineage>
        <taxon>Eukaryota</taxon>
        <taxon>Fungi</taxon>
        <taxon>Dikarya</taxon>
        <taxon>Ascomycota</taxon>
        <taxon>Pezizomycotina</taxon>
        <taxon>Sordariomycetes</taxon>
        <taxon>Sordariomycetidae</taxon>
        <taxon>Ophiostomatales</taxon>
        <taxon>Ophiostomataceae</taxon>
        <taxon>Sporothrix</taxon>
    </lineage>
</organism>
<keyword evidence="3" id="KW-0964">Secreted</keyword>
<dbReference type="Pfam" id="PF03443">
    <property type="entry name" value="AA9"/>
    <property type="match status" value="1"/>
</dbReference>
<evidence type="ECO:0000256" key="5">
    <source>
        <dbReference type="ARBA" id="ARBA00022729"/>
    </source>
</evidence>
<evidence type="ECO:0000256" key="1">
    <source>
        <dbReference type="ARBA" id="ARBA00001973"/>
    </source>
</evidence>
<evidence type="ECO:0000256" key="16">
    <source>
        <dbReference type="SAM" id="SignalP"/>
    </source>
</evidence>
<dbReference type="AlphaFoldDB" id="A0A0F2M538"/>
<accession>A0A0F2M538</accession>
<keyword evidence="7" id="KW-0560">Oxidoreductase</keyword>
<reference evidence="18 19" key="2">
    <citation type="journal article" date="2015" name="Eukaryot. Cell">
        <title>Asexual propagation of a virulent clone complex in a human and feline outbreak of sporotrichosis.</title>
        <authorList>
            <person name="Teixeira Mde M."/>
            <person name="Rodrigues A.M."/>
            <person name="Tsui C.K."/>
            <person name="de Almeida L.G."/>
            <person name="Van Diepeningen A.D."/>
            <person name="van den Ende B.G."/>
            <person name="Fernandes G.F."/>
            <person name="Kano R."/>
            <person name="Hamelin R.C."/>
            <person name="Lopes-Bezerra L.M."/>
            <person name="Vasconcelos A.T."/>
            <person name="de Hoog S."/>
            <person name="de Camargo Z.P."/>
            <person name="Felipe M.S."/>
        </authorList>
    </citation>
    <scope>NUCLEOTIDE SEQUENCE [LARGE SCALE GENOMIC DNA]</scope>
    <source>
        <strain evidence="18 19">1099-18</strain>
    </source>
</reference>
<keyword evidence="12" id="KW-0624">Polysaccharide degradation</keyword>
<dbReference type="EMBL" id="AXCR01000007">
    <property type="protein sequence ID" value="KJR84209.1"/>
    <property type="molecule type" value="Genomic_DNA"/>
</dbReference>
<dbReference type="CDD" id="cd21175">
    <property type="entry name" value="LPMO_AA9"/>
    <property type="match status" value="1"/>
</dbReference>
<comment type="caution">
    <text evidence="18">The sequence shown here is derived from an EMBL/GenBank/DDBJ whole genome shotgun (WGS) entry which is preliminary data.</text>
</comment>
<evidence type="ECO:0000256" key="11">
    <source>
        <dbReference type="ARBA" id="ARBA00023277"/>
    </source>
</evidence>
<evidence type="ECO:0000256" key="4">
    <source>
        <dbReference type="ARBA" id="ARBA00022723"/>
    </source>
</evidence>
<keyword evidence="5 16" id="KW-0732">Signal</keyword>
<evidence type="ECO:0000313" key="18">
    <source>
        <dbReference type="EMBL" id="KJR84209.1"/>
    </source>
</evidence>
<dbReference type="GO" id="GO:0005576">
    <property type="term" value="C:extracellular region"/>
    <property type="evidence" value="ECO:0007669"/>
    <property type="project" value="UniProtKB-SubCell"/>
</dbReference>
<comment type="subcellular location">
    <subcellularLocation>
        <location evidence="2">Secreted</location>
    </subcellularLocation>
</comment>
<keyword evidence="8" id="KW-0186">Copper</keyword>
<evidence type="ECO:0000256" key="3">
    <source>
        <dbReference type="ARBA" id="ARBA00022525"/>
    </source>
</evidence>
<keyword evidence="10" id="KW-1015">Disulfide bond</keyword>
<keyword evidence="6" id="KW-0136">Cellulose degradation</keyword>
<evidence type="ECO:0000256" key="15">
    <source>
        <dbReference type="ARBA" id="ARBA00047174"/>
    </source>
</evidence>
<evidence type="ECO:0000256" key="13">
    <source>
        <dbReference type="ARBA" id="ARBA00044502"/>
    </source>
</evidence>
<evidence type="ECO:0000256" key="2">
    <source>
        <dbReference type="ARBA" id="ARBA00004613"/>
    </source>
</evidence>
<dbReference type="GO" id="GO:0030245">
    <property type="term" value="P:cellulose catabolic process"/>
    <property type="evidence" value="ECO:0007669"/>
    <property type="project" value="UniProtKB-KW"/>
</dbReference>
<evidence type="ECO:0000256" key="7">
    <source>
        <dbReference type="ARBA" id="ARBA00023002"/>
    </source>
</evidence>
<dbReference type="VEuPathDB" id="FungiDB:SPSK_09734"/>
<keyword evidence="9" id="KW-0503">Monooxygenase</keyword>
<feature type="domain" description="Auxiliary Activity family 9 catalytic" evidence="17">
    <location>
        <begin position="15"/>
        <end position="224"/>
    </location>
</feature>